<dbReference type="GO" id="GO:0036228">
    <property type="term" value="P:protein localization to nuclear inner membrane"/>
    <property type="evidence" value="ECO:0007669"/>
    <property type="project" value="TreeGrafter"/>
</dbReference>
<dbReference type="AlphaFoldDB" id="A0A8H7BRH6"/>
<feature type="non-terminal residue" evidence="6">
    <location>
        <position position="500"/>
    </location>
</feature>
<dbReference type="GO" id="GO:0017056">
    <property type="term" value="F:structural constituent of nuclear pore"/>
    <property type="evidence" value="ECO:0007669"/>
    <property type="project" value="TreeGrafter"/>
</dbReference>
<evidence type="ECO:0000256" key="3">
    <source>
        <dbReference type="ARBA" id="ARBA00023242"/>
    </source>
</evidence>
<name>A0A8H7BRH6_9FUNG</name>
<accession>A0A8H7BRH6</accession>
<feature type="region of interest" description="Disordered" evidence="4">
    <location>
        <begin position="194"/>
        <end position="224"/>
    </location>
</feature>
<proteinExistence type="predicted"/>
<dbReference type="GO" id="GO:0044613">
    <property type="term" value="C:nuclear pore central transport channel"/>
    <property type="evidence" value="ECO:0007669"/>
    <property type="project" value="TreeGrafter"/>
</dbReference>
<gene>
    <name evidence="6" type="ORF">EC973_009448</name>
</gene>
<dbReference type="PANTHER" id="PTHR13000">
    <property type="entry name" value="NUCLEOPORIN P54"/>
    <property type="match status" value="1"/>
</dbReference>
<dbReference type="GO" id="GO:0006607">
    <property type="term" value="P:NLS-bearing protein import into nucleus"/>
    <property type="evidence" value="ECO:0007669"/>
    <property type="project" value="TreeGrafter"/>
</dbReference>
<dbReference type="OrthoDB" id="6162375at2759"/>
<evidence type="ECO:0000256" key="4">
    <source>
        <dbReference type="SAM" id="MobiDB-lite"/>
    </source>
</evidence>
<feature type="compositionally biased region" description="Low complexity" evidence="4">
    <location>
        <begin position="213"/>
        <end position="224"/>
    </location>
</feature>
<evidence type="ECO:0000259" key="5">
    <source>
        <dbReference type="Pfam" id="PF13874"/>
    </source>
</evidence>
<keyword evidence="2" id="KW-0813">Transport</keyword>
<dbReference type="Pfam" id="PF13874">
    <property type="entry name" value="Nup54"/>
    <property type="match status" value="1"/>
</dbReference>
<comment type="subcellular location">
    <subcellularLocation>
        <location evidence="1">Nucleus</location>
    </subcellularLocation>
</comment>
<dbReference type="PANTHER" id="PTHR13000:SF0">
    <property type="entry name" value="NUCLEOPORIN P54"/>
    <property type="match status" value="1"/>
</dbReference>
<feature type="domain" description="Nucleoporin Nup54 alpha-helical" evidence="5">
    <location>
        <begin position="295"/>
        <end position="434"/>
    </location>
</feature>
<protein>
    <recommendedName>
        <fullName evidence="5">Nucleoporin Nup54 alpha-helical domain-containing protein</fullName>
    </recommendedName>
</protein>
<evidence type="ECO:0000313" key="6">
    <source>
        <dbReference type="EMBL" id="KAF7725730.1"/>
    </source>
</evidence>
<dbReference type="InterPro" id="IPR025712">
    <property type="entry name" value="Nup54_alpha-helical_dom"/>
</dbReference>
<feature type="compositionally biased region" description="Low complexity" evidence="4">
    <location>
        <begin position="194"/>
        <end position="203"/>
    </location>
</feature>
<dbReference type="InterPro" id="IPR024864">
    <property type="entry name" value="Nup54/Nup57/Nup44"/>
</dbReference>
<reference evidence="6" key="1">
    <citation type="submission" date="2020-01" db="EMBL/GenBank/DDBJ databases">
        <title>Genome Sequencing of Three Apophysomyces-Like Fungal Strains Confirms a Novel Fungal Genus in the Mucoromycota with divergent Burkholderia-like Endosymbiotic Bacteria.</title>
        <authorList>
            <person name="Stajich J.E."/>
            <person name="Macias A.M."/>
            <person name="Carter-House D."/>
            <person name="Lovett B."/>
            <person name="Kasson L.R."/>
            <person name="Berry K."/>
            <person name="Grigoriev I."/>
            <person name="Chang Y."/>
            <person name="Spatafora J."/>
            <person name="Kasson M.T."/>
        </authorList>
    </citation>
    <scope>NUCLEOTIDE SEQUENCE</scope>
    <source>
        <strain evidence="6">NRRL A-21654</strain>
    </source>
</reference>
<dbReference type="Gene3D" id="1.20.5.170">
    <property type="match status" value="1"/>
</dbReference>
<sequence>TTFGGSTHSAAGTLFSTNPASAAPSSAGTLFGTNTGAPNTSAGTLFGTSSNNTSAGTLFGTNTTVNNTSSAGTLFGANTNPATSSAGFGTNTTLGNTSNSSNAFGFGGSNPTSTPVGTNTANAGAPGNTGFSFGFGANPTAGGTGSFGTSNTLNGTLTSTAAKGTGGFGFGTATAGSGTGAGFNFGASTTNTPGTGFGFNPTNMSSTSNPAFGSTTSGFGQQPQTGTTGFGFGKPAVPFDMLQGQQKPQQAAVPLHVWQELALVRERWNPASHLCQFKHYFYNKVAPNEVNLYVRPPNQDEQLWNEAMRKNPDPTCMVPVLAVGFEDILKRIDIQEKHGDLQKSKIQELEARLTTIQQKFTLGTLIKLEEHRRRHMILTQRLIRVLRYVQVLRYKGFQLDAEEEELMRLVSNVATQPDNPQQLHSKMLNLWSQIQTIRNERRGDSTADSWRVINDENATVIAKTLEEEQKGMSHVINVLKQDTEDLERIELGLRTRLQKE</sequence>
<organism evidence="6 7">
    <name type="scientific">Apophysomyces ossiformis</name>
    <dbReference type="NCBI Taxonomy" id="679940"/>
    <lineage>
        <taxon>Eukaryota</taxon>
        <taxon>Fungi</taxon>
        <taxon>Fungi incertae sedis</taxon>
        <taxon>Mucoromycota</taxon>
        <taxon>Mucoromycotina</taxon>
        <taxon>Mucoromycetes</taxon>
        <taxon>Mucorales</taxon>
        <taxon>Mucorineae</taxon>
        <taxon>Mucoraceae</taxon>
        <taxon>Apophysomyces</taxon>
    </lineage>
</organism>
<keyword evidence="7" id="KW-1185">Reference proteome</keyword>
<dbReference type="Gene3D" id="1.20.5.490">
    <property type="entry name" value="Single helix bin"/>
    <property type="match status" value="1"/>
</dbReference>
<evidence type="ECO:0000313" key="7">
    <source>
        <dbReference type="Proteomes" id="UP000605846"/>
    </source>
</evidence>
<comment type="caution">
    <text evidence="6">The sequence shown here is derived from an EMBL/GenBank/DDBJ whole genome shotgun (WGS) entry which is preliminary data.</text>
</comment>
<dbReference type="GO" id="GO:0006999">
    <property type="term" value="P:nuclear pore organization"/>
    <property type="evidence" value="ECO:0007669"/>
    <property type="project" value="TreeGrafter"/>
</dbReference>
<dbReference type="EMBL" id="JABAYA010000091">
    <property type="protein sequence ID" value="KAF7725730.1"/>
    <property type="molecule type" value="Genomic_DNA"/>
</dbReference>
<evidence type="ECO:0000256" key="1">
    <source>
        <dbReference type="ARBA" id="ARBA00004123"/>
    </source>
</evidence>
<dbReference type="Proteomes" id="UP000605846">
    <property type="component" value="Unassembled WGS sequence"/>
</dbReference>
<evidence type="ECO:0000256" key="2">
    <source>
        <dbReference type="ARBA" id="ARBA00022448"/>
    </source>
</evidence>
<keyword evidence="3" id="KW-0539">Nucleus</keyword>